<sequence>MAGEKIALLIASVTVIVLSWSNILKLVDDWNSLPSYSHGFLVPFVAILLVYLDKKQLTRIQDQPSLWGIVFISAGVICLLIGTWSGLDFIRQISILFLISGIIAGYWGLRTLKALRFPVLYLLFMIPLPFIVFNSIAFPLQILAAEGASNILNGIQIPVFREGTIIHLPHISLGVEEACSGIQSLVSLLAISVLMKKLGHLEGVTGVLFALSAIPIAILANMMRIAGTGILGSFVNPHLAEGFFHLFSGWVVFLFAFLTLFLEIKAIQLLRKRRPLETV</sequence>
<gene>
    <name evidence="9" type="primary">epsH</name>
    <name evidence="9" type="ordered locus">LFE_2256</name>
</gene>
<feature type="transmembrane region" description="Helical" evidence="8">
    <location>
        <begin position="7"/>
        <end position="27"/>
    </location>
</feature>
<evidence type="ECO:0000313" key="10">
    <source>
        <dbReference type="Proteomes" id="UP000007382"/>
    </source>
</evidence>
<dbReference type="eggNOG" id="COG1269">
    <property type="taxonomic scope" value="Bacteria"/>
</dbReference>
<feature type="transmembrane region" description="Helical" evidence="8">
    <location>
        <begin position="89"/>
        <end position="109"/>
    </location>
</feature>
<dbReference type="GO" id="GO:0005886">
    <property type="term" value="C:plasma membrane"/>
    <property type="evidence" value="ECO:0007669"/>
    <property type="project" value="UniProtKB-SubCell"/>
</dbReference>
<keyword evidence="3" id="KW-0645">Protease</keyword>
<organism evidence="9 10">
    <name type="scientific">Leptospirillum ferrooxidans (strain C2-3)</name>
    <dbReference type="NCBI Taxonomy" id="1162668"/>
    <lineage>
        <taxon>Bacteria</taxon>
        <taxon>Pseudomonadati</taxon>
        <taxon>Nitrospirota</taxon>
        <taxon>Nitrospiria</taxon>
        <taxon>Nitrospirales</taxon>
        <taxon>Nitrospiraceae</taxon>
        <taxon>Leptospirillum</taxon>
    </lineage>
</organism>
<dbReference type="GO" id="GO:0006508">
    <property type="term" value="P:proteolysis"/>
    <property type="evidence" value="ECO:0007669"/>
    <property type="project" value="UniProtKB-KW"/>
</dbReference>
<reference evidence="9 10" key="1">
    <citation type="journal article" date="2012" name="J. Bacteriol.">
        <title>Complete Genome Sequence of Leptospirillum ferrooxidans Strain C2-3, Isolated from a Fresh Volcanic Ash Deposit on the Island of Miyake, Japan.</title>
        <authorList>
            <person name="Fujimura R."/>
            <person name="Sato Y."/>
            <person name="Nishizawa T."/>
            <person name="Oshima K."/>
            <person name="Kim S.-W."/>
            <person name="Hattori M."/>
            <person name="Kamijo T."/>
            <person name="Ohta H."/>
        </authorList>
    </citation>
    <scope>NUCLEOTIDE SEQUENCE [LARGE SCALE GENOMIC DNA]</scope>
    <source>
        <strain evidence="9 10">C2-3</strain>
    </source>
</reference>
<dbReference type="InterPro" id="IPR026392">
    <property type="entry name" value="Exo/Archaeosortase_dom"/>
</dbReference>
<feature type="transmembrane region" description="Helical" evidence="8">
    <location>
        <begin position="64"/>
        <end position="83"/>
    </location>
</feature>
<evidence type="ECO:0000256" key="5">
    <source>
        <dbReference type="ARBA" id="ARBA00022801"/>
    </source>
</evidence>
<evidence type="ECO:0000256" key="7">
    <source>
        <dbReference type="ARBA" id="ARBA00023136"/>
    </source>
</evidence>
<dbReference type="AlphaFoldDB" id="I0IRM9"/>
<keyword evidence="10" id="KW-1185">Reference proteome</keyword>
<keyword evidence="4 8" id="KW-0812">Transmembrane</keyword>
<evidence type="ECO:0000313" key="9">
    <source>
        <dbReference type="EMBL" id="BAM07928.1"/>
    </source>
</evidence>
<feature type="transmembrane region" description="Helical" evidence="8">
    <location>
        <begin position="207"/>
        <end position="231"/>
    </location>
</feature>
<protein>
    <submittedName>
        <fullName evidence="9">Putative eight transmembrane protein</fullName>
    </submittedName>
</protein>
<dbReference type="KEGG" id="lfc:LFE_2256"/>
<dbReference type="NCBIfam" id="TIGR04178">
    <property type="entry name" value="exo_archaeo"/>
    <property type="match status" value="1"/>
</dbReference>
<name>I0IRM9_LEPFC</name>
<dbReference type="Pfam" id="PF09721">
    <property type="entry name" value="Exosortase_EpsH"/>
    <property type="match status" value="1"/>
</dbReference>
<dbReference type="Proteomes" id="UP000007382">
    <property type="component" value="Chromosome"/>
</dbReference>
<proteinExistence type="predicted"/>
<dbReference type="GO" id="GO:0008233">
    <property type="term" value="F:peptidase activity"/>
    <property type="evidence" value="ECO:0007669"/>
    <property type="project" value="UniProtKB-KW"/>
</dbReference>
<dbReference type="NCBIfam" id="TIGR02602">
    <property type="entry name" value="8TM_EpsH"/>
    <property type="match status" value="1"/>
</dbReference>
<evidence type="ECO:0000256" key="8">
    <source>
        <dbReference type="SAM" id="Phobius"/>
    </source>
</evidence>
<feature type="transmembrane region" description="Helical" evidence="8">
    <location>
        <begin position="121"/>
        <end position="144"/>
    </location>
</feature>
<accession>I0IRM9</accession>
<dbReference type="InterPro" id="IPR019127">
    <property type="entry name" value="Exosortase"/>
</dbReference>
<evidence type="ECO:0000256" key="2">
    <source>
        <dbReference type="ARBA" id="ARBA00022475"/>
    </source>
</evidence>
<evidence type="ECO:0000256" key="4">
    <source>
        <dbReference type="ARBA" id="ARBA00022692"/>
    </source>
</evidence>
<evidence type="ECO:0000256" key="6">
    <source>
        <dbReference type="ARBA" id="ARBA00022989"/>
    </source>
</evidence>
<feature type="transmembrane region" description="Helical" evidence="8">
    <location>
        <begin position="33"/>
        <end position="52"/>
    </location>
</feature>
<comment type="subcellular location">
    <subcellularLocation>
        <location evidence="1">Cell membrane</location>
        <topology evidence="1">Multi-pass membrane protein</topology>
    </subcellularLocation>
</comment>
<keyword evidence="7 8" id="KW-0472">Membrane</keyword>
<reference evidence="10" key="2">
    <citation type="submission" date="2012-03" db="EMBL/GenBank/DDBJ databases">
        <title>The complete genome sequence of the pioneer microbe on fresh volcanic deposit, Leptospirillum ferrooxidans strain C2-3.</title>
        <authorList>
            <person name="Fujimura R."/>
            <person name="Sato Y."/>
            <person name="Nishizawa T."/>
            <person name="Nanba K."/>
            <person name="Oshima K."/>
            <person name="Hattori M."/>
            <person name="Kamijo T."/>
            <person name="Ohta H."/>
        </authorList>
    </citation>
    <scope>NUCLEOTIDE SEQUENCE [LARGE SCALE GENOMIC DNA]</scope>
    <source>
        <strain evidence="10">C2-3</strain>
    </source>
</reference>
<keyword evidence="2" id="KW-1003">Cell membrane</keyword>
<dbReference type="InterPro" id="IPR013426">
    <property type="entry name" value="EpsH-like"/>
</dbReference>
<evidence type="ECO:0000256" key="1">
    <source>
        <dbReference type="ARBA" id="ARBA00004651"/>
    </source>
</evidence>
<keyword evidence="6 8" id="KW-1133">Transmembrane helix</keyword>
<evidence type="ECO:0000256" key="3">
    <source>
        <dbReference type="ARBA" id="ARBA00022670"/>
    </source>
</evidence>
<keyword evidence="5" id="KW-0378">Hydrolase</keyword>
<dbReference type="STRING" id="1162668.LFE_2256"/>
<dbReference type="PATRIC" id="fig|1162668.3.peg.2676"/>
<dbReference type="OrthoDB" id="9797363at2"/>
<dbReference type="RefSeq" id="WP_014450411.1">
    <property type="nucleotide sequence ID" value="NC_017094.1"/>
</dbReference>
<dbReference type="HOGENOM" id="CLU_065975_0_0_0"/>
<feature type="transmembrane region" description="Helical" evidence="8">
    <location>
        <begin position="243"/>
        <end position="264"/>
    </location>
</feature>
<feature type="transmembrane region" description="Helical" evidence="8">
    <location>
        <begin position="178"/>
        <end position="195"/>
    </location>
</feature>
<dbReference type="EMBL" id="AP012342">
    <property type="protein sequence ID" value="BAM07928.1"/>
    <property type="molecule type" value="Genomic_DNA"/>
</dbReference>